<sequence length="140" mass="16393">MTNKFDDGQIVEYEYLWDWQAREGRTNAEKNWPVCLALVIKNSKQGMTHLIILPISGTPPKADQDAIAIPALELRRAGLSDFKSGWITISEYNYDIVERSFYFDPNQKPRGRFSGPFMDQILLRFRRNLIQKRGRIDRTR</sequence>
<dbReference type="EMBL" id="CP021331">
    <property type="protein sequence ID" value="AVX06023.1"/>
    <property type="molecule type" value="Genomic_DNA"/>
</dbReference>
<evidence type="ECO:0000313" key="1">
    <source>
        <dbReference type="EMBL" id="AVX06023.1"/>
    </source>
</evidence>
<dbReference type="RefSeq" id="WP_117396971.1">
    <property type="nucleotide sequence ID" value="NZ_CP021331.1"/>
</dbReference>
<keyword evidence="1" id="KW-0614">Plasmid</keyword>
<proteinExistence type="predicted"/>
<name>A0A2R4MJ58_9HYPH</name>
<reference evidence="1 2" key="1">
    <citation type="submission" date="2017-05" db="EMBL/GenBank/DDBJ databases">
        <title>Genome Analysis of Maritalea myrionectae HL2708#5.</title>
        <authorList>
            <consortium name="Cotde Inc.-PKNU"/>
            <person name="Jang D."/>
            <person name="Oh H.-M."/>
        </authorList>
    </citation>
    <scope>NUCLEOTIDE SEQUENCE [LARGE SCALE GENOMIC DNA]</scope>
    <source>
        <strain evidence="1 2">HL2708#5</strain>
        <plasmid evidence="2">phl2708x3</plasmid>
    </source>
</reference>
<gene>
    <name evidence="1" type="ORF">MXMO3_03520</name>
</gene>
<dbReference type="AlphaFoldDB" id="A0A2R4MJ58"/>
<dbReference type="KEGG" id="mmyr:MXMO3_03520"/>
<protein>
    <recommendedName>
        <fullName evidence="3">PemK-like protein</fullName>
    </recommendedName>
</protein>
<evidence type="ECO:0008006" key="3">
    <source>
        <dbReference type="Google" id="ProtNLM"/>
    </source>
</evidence>
<organism evidence="1 2">
    <name type="scientific">Maritalea myrionectae</name>
    <dbReference type="NCBI Taxonomy" id="454601"/>
    <lineage>
        <taxon>Bacteria</taxon>
        <taxon>Pseudomonadati</taxon>
        <taxon>Pseudomonadota</taxon>
        <taxon>Alphaproteobacteria</taxon>
        <taxon>Hyphomicrobiales</taxon>
        <taxon>Devosiaceae</taxon>
        <taxon>Maritalea</taxon>
    </lineage>
</organism>
<keyword evidence="2" id="KW-1185">Reference proteome</keyword>
<geneLocation type="plasmid" evidence="2">
    <name>phl2708x3</name>
</geneLocation>
<evidence type="ECO:0000313" key="2">
    <source>
        <dbReference type="Proteomes" id="UP000258927"/>
    </source>
</evidence>
<dbReference type="Proteomes" id="UP000258927">
    <property type="component" value="Plasmid pHL2708X3"/>
</dbReference>
<accession>A0A2R4MJ58</accession>